<comment type="caution">
    <text evidence="1">The sequence shown here is derived from an EMBL/GenBank/DDBJ whole genome shotgun (WGS) entry which is preliminary data.</text>
</comment>
<sequence length="99" mass="10679">MIYVGVDPGTRLCGVAWERDERRVAYVVRSKAPSLELRAIDMAAQIADGLPMRQGERPTAVGCVEFPRFYGTAKSEGDPNDLIDLAGVAGVVLGMLSVR</sequence>
<gene>
    <name evidence="1" type="ORF">LCGC14_1131560</name>
</gene>
<evidence type="ECO:0000313" key="1">
    <source>
        <dbReference type="EMBL" id="KKN01064.1"/>
    </source>
</evidence>
<dbReference type="AlphaFoldDB" id="A0A0F9M5U8"/>
<proteinExistence type="predicted"/>
<dbReference type="EMBL" id="LAZR01005303">
    <property type="protein sequence ID" value="KKN01064.1"/>
    <property type="molecule type" value="Genomic_DNA"/>
</dbReference>
<protein>
    <recommendedName>
        <fullName evidence="2">Holliday junction resolvase RuvC</fullName>
    </recommendedName>
</protein>
<evidence type="ECO:0008006" key="2">
    <source>
        <dbReference type="Google" id="ProtNLM"/>
    </source>
</evidence>
<feature type="non-terminal residue" evidence="1">
    <location>
        <position position="99"/>
    </location>
</feature>
<name>A0A0F9M5U8_9ZZZZ</name>
<reference evidence="1" key="1">
    <citation type="journal article" date="2015" name="Nature">
        <title>Complex archaea that bridge the gap between prokaryotes and eukaryotes.</title>
        <authorList>
            <person name="Spang A."/>
            <person name="Saw J.H."/>
            <person name="Jorgensen S.L."/>
            <person name="Zaremba-Niedzwiedzka K."/>
            <person name="Martijn J."/>
            <person name="Lind A.E."/>
            <person name="van Eijk R."/>
            <person name="Schleper C."/>
            <person name="Guy L."/>
            <person name="Ettema T.J."/>
        </authorList>
    </citation>
    <scope>NUCLEOTIDE SEQUENCE</scope>
</reference>
<accession>A0A0F9M5U8</accession>
<organism evidence="1">
    <name type="scientific">marine sediment metagenome</name>
    <dbReference type="NCBI Taxonomy" id="412755"/>
    <lineage>
        <taxon>unclassified sequences</taxon>
        <taxon>metagenomes</taxon>
        <taxon>ecological metagenomes</taxon>
    </lineage>
</organism>